<dbReference type="Proteomes" id="UP000663840">
    <property type="component" value="Unassembled WGS sequence"/>
</dbReference>
<accession>A0A8H3BYM6</accession>
<sequence>MGRSRMVARHSRGNGPTRLHHRLKSDTGVDSDSWEGRYADMRRSELRELAMGPRDSPSEEEIRRCKFHAERRLMEIGWSRQDMIFLPGSREQRRWARLLQLSESRLVATTVPKVMQIEQEFWEYLHPKFFRLLTMNRKTRLWKEGRTRALNCRLRLSHLLSEIKSEIPPVVSFRIHKDRDLESASSIAVSQTAAFPEAADALHWKPIQDIFKPSLDPDKLTQLFNSRRKEIDQSIANWTEWLQSHLVSTIPEIKGRILRPTLVVGKTNPFSNLSKDMKLLLRADSLFCNQDADDAPIKVYTYDDILQFLKTDSDLRINNDKPKRFWDTITCQFSTYPLARKIAKELLGSIGCLNASYLELEGNWVCERCIDSERRSWTQMVEHYVLEKLTCLAVQARSDENDVPYRDIHDPTITDQPMVKYVSQKVVQKSDTPPDEKVRQCKICVLWPIKRDVRGRGREIFRHLLDVHEIEKPLYMEHFGSPYELSGLSIQTRIGRIDMSNEEPRIPETKKNGPSDSESGDDDADSDNMEFDSECDSDTGSILALG</sequence>
<evidence type="ECO:0000256" key="1">
    <source>
        <dbReference type="SAM" id="MobiDB-lite"/>
    </source>
</evidence>
<evidence type="ECO:0000313" key="2">
    <source>
        <dbReference type="EMBL" id="CAE6470410.1"/>
    </source>
</evidence>
<comment type="caution">
    <text evidence="2">The sequence shown here is derived from an EMBL/GenBank/DDBJ whole genome shotgun (WGS) entry which is preliminary data.</text>
</comment>
<name>A0A8H3BYM6_9AGAM</name>
<gene>
    <name evidence="2" type="ORF">RDB_LOCUS115597</name>
</gene>
<proteinExistence type="predicted"/>
<feature type="region of interest" description="Disordered" evidence="1">
    <location>
        <begin position="498"/>
        <end position="546"/>
    </location>
</feature>
<dbReference type="AlphaFoldDB" id="A0A8H3BYM6"/>
<feature type="compositionally biased region" description="Acidic residues" evidence="1">
    <location>
        <begin position="518"/>
        <end position="537"/>
    </location>
</feature>
<protein>
    <submittedName>
        <fullName evidence="2">Uncharacterized protein</fullName>
    </submittedName>
</protein>
<reference evidence="2" key="1">
    <citation type="submission" date="2021-01" db="EMBL/GenBank/DDBJ databases">
        <authorList>
            <person name="Kaushik A."/>
        </authorList>
    </citation>
    <scope>NUCLEOTIDE SEQUENCE</scope>
    <source>
        <strain evidence="2">AG1-1A</strain>
    </source>
</reference>
<feature type="compositionally biased region" description="Basic and acidic residues" evidence="1">
    <location>
        <begin position="502"/>
        <end position="513"/>
    </location>
</feature>
<dbReference type="EMBL" id="CAJMWR010003790">
    <property type="protein sequence ID" value="CAE6470410.1"/>
    <property type="molecule type" value="Genomic_DNA"/>
</dbReference>
<feature type="compositionally biased region" description="Basic residues" evidence="1">
    <location>
        <begin position="1"/>
        <end position="23"/>
    </location>
</feature>
<feature type="region of interest" description="Disordered" evidence="1">
    <location>
        <begin position="1"/>
        <end position="30"/>
    </location>
</feature>
<evidence type="ECO:0000313" key="3">
    <source>
        <dbReference type="Proteomes" id="UP000663840"/>
    </source>
</evidence>
<organism evidence="2 3">
    <name type="scientific">Rhizoctonia solani</name>
    <dbReference type="NCBI Taxonomy" id="456999"/>
    <lineage>
        <taxon>Eukaryota</taxon>
        <taxon>Fungi</taxon>
        <taxon>Dikarya</taxon>
        <taxon>Basidiomycota</taxon>
        <taxon>Agaricomycotina</taxon>
        <taxon>Agaricomycetes</taxon>
        <taxon>Cantharellales</taxon>
        <taxon>Ceratobasidiaceae</taxon>
        <taxon>Rhizoctonia</taxon>
    </lineage>
</organism>